<reference evidence="2" key="1">
    <citation type="submission" date="2016-10" db="EMBL/GenBank/DDBJ databases">
        <authorList>
            <person name="Varghese N."/>
            <person name="Submissions S."/>
        </authorList>
    </citation>
    <scope>NUCLEOTIDE SEQUENCE [LARGE SCALE GENOMIC DNA]</scope>
    <source>
        <strain evidence="2">IMMIB L-1606</strain>
    </source>
</reference>
<proteinExistence type="predicted"/>
<evidence type="ECO:0000313" key="1">
    <source>
        <dbReference type="EMBL" id="SDT51351.1"/>
    </source>
</evidence>
<protein>
    <recommendedName>
        <fullName evidence="3">SipW-cognate class signal peptide</fullName>
    </recommendedName>
</protein>
<dbReference type="AlphaFoldDB" id="A0A1H2AZK6"/>
<name>A0A1H2AZK6_9MICC</name>
<evidence type="ECO:0008006" key="3">
    <source>
        <dbReference type="Google" id="ProtNLM"/>
    </source>
</evidence>
<dbReference type="Proteomes" id="UP000198751">
    <property type="component" value="Chromosome I"/>
</dbReference>
<dbReference type="EMBL" id="LT629779">
    <property type="protein sequence ID" value="SDT51351.1"/>
    <property type="molecule type" value="Genomic_DNA"/>
</dbReference>
<evidence type="ECO:0000313" key="2">
    <source>
        <dbReference type="Proteomes" id="UP000198751"/>
    </source>
</evidence>
<keyword evidence="2" id="KW-1185">Reference proteome</keyword>
<organism evidence="1 2">
    <name type="scientific">Pseudarthrobacter equi</name>
    <dbReference type="NCBI Taxonomy" id="728066"/>
    <lineage>
        <taxon>Bacteria</taxon>
        <taxon>Bacillati</taxon>
        <taxon>Actinomycetota</taxon>
        <taxon>Actinomycetes</taxon>
        <taxon>Micrococcales</taxon>
        <taxon>Micrococcaceae</taxon>
        <taxon>Pseudarthrobacter</taxon>
    </lineage>
</organism>
<sequence length="149" mass="15027">MAVGAFVLTVILGIGGTAASALWQQSATAAMTVTAAGSWAGPAFTLSCADPSKKSVELTVAPSTTLSSNQLPATLSVSAVNSSASYSDWQITAPNTSGKITLTTGHPLVSSQSTGLIDIEVTVTYKDNSSASVLRSIRKGNGNSEVTCS</sequence>
<gene>
    <name evidence="1" type="ORF">SAMN04489743_3314</name>
</gene>
<accession>A0A1H2AZK6</accession>
<dbReference type="RefSeq" id="WP_172829875.1">
    <property type="nucleotide sequence ID" value="NZ_LT629779.1"/>
</dbReference>